<name>A0A2H3BQY4_9AGAR</name>
<protein>
    <submittedName>
        <fullName evidence="1">Uncharacterized protein</fullName>
    </submittedName>
</protein>
<evidence type="ECO:0000313" key="1">
    <source>
        <dbReference type="EMBL" id="PBK73259.1"/>
    </source>
</evidence>
<proteinExistence type="predicted"/>
<accession>A0A2H3BQY4</accession>
<dbReference type="AlphaFoldDB" id="A0A2H3BQY4"/>
<organism evidence="1 2">
    <name type="scientific">Armillaria solidipes</name>
    <dbReference type="NCBI Taxonomy" id="1076256"/>
    <lineage>
        <taxon>Eukaryota</taxon>
        <taxon>Fungi</taxon>
        <taxon>Dikarya</taxon>
        <taxon>Basidiomycota</taxon>
        <taxon>Agaricomycotina</taxon>
        <taxon>Agaricomycetes</taxon>
        <taxon>Agaricomycetidae</taxon>
        <taxon>Agaricales</taxon>
        <taxon>Marasmiineae</taxon>
        <taxon>Physalacriaceae</taxon>
        <taxon>Armillaria</taxon>
    </lineage>
</organism>
<sequence length="69" mass="7976">MDLENHYEYWLASISQNEAGSLRWNLSFIRNGPWTSAFCGSAGITYEEYNVYRFSNPARFPNDSNTDEA</sequence>
<keyword evidence="2" id="KW-1185">Reference proteome</keyword>
<dbReference type="EMBL" id="KZ293420">
    <property type="protein sequence ID" value="PBK73259.1"/>
    <property type="molecule type" value="Genomic_DNA"/>
</dbReference>
<evidence type="ECO:0000313" key="2">
    <source>
        <dbReference type="Proteomes" id="UP000218334"/>
    </source>
</evidence>
<gene>
    <name evidence="1" type="ORF">ARMSODRAFT_1014844</name>
</gene>
<dbReference type="Proteomes" id="UP000218334">
    <property type="component" value="Unassembled WGS sequence"/>
</dbReference>
<reference evidence="2" key="1">
    <citation type="journal article" date="2017" name="Nat. Ecol. Evol.">
        <title>Genome expansion and lineage-specific genetic innovations in the forest pathogenic fungi Armillaria.</title>
        <authorList>
            <person name="Sipos G."/>
            <person name="Prasanna A.N."/>
            <person name="Walter M.C."/>
            <person name="O'Connor E."/>
            <person name="Balint B."/>
            <person name="Krizsan K."/>
            <person name="Kiss B."/>
            <person name="Hess J."/>
            <person name="Varga T."/>
            <person name="Slot J."/>
            <person name="Riley R."/>
            <person name="Boka B."/>
            <person name="Rigling D."/>
            <person name="Barry K."/>
            <person name="Lee J."/>
            <person name="Mihaltcheva S."/>
            <person name="LaButti K."/>
            <person name="Lipzen A."/>
            <person name="Waldron R."/>
            <person name="Moloney N.M."/>
            <person name="Sperisen C."/>
            <person name="Kredics L."/>
            <person name="Vagvoelgyi C."/>
            <person name="Patrignani A."/>
            <person name="Fitzpatrick D."/>
            <person name="Nagy I."/>
            <person name="Doyle S."/>
            <person name="Anderson J.B."/>
            <person name="Grigoriev I.V."/>
            <person name="Gueldener U."/>
            <person name="Muensterkoetter M."/>
            <person name="Nagy L.G."/>
        </authorList>
    </citation>
    <scope>NUCLEOTIDE SEQUENCE [LARGE SCALE GENOMIC DNA]</scope>
    <source>
        <strain evidence="2">28-4</strain>
    </source>
</reference>